<feature type="domain" description="Beta-lactamase-related" evidence="2">
    <location>
        <begin position="39"/>
        <end position="391"/>
    </location>
</feature>
<gene>
    <name evidence="3" type="primary">lipP</name>
    <name evidence="3" type="ORF">Airi01_072290</name>
</gene>
<evidence type="ECO:0000313" key="3">
    <source>
        <dbReference type="EMBL" id="GLY78962.1"/>
    </source>
</evidence>
<sequence length="412" mass="42958">MHGPAGASRAPRDPRAGGWAAPGFEAVRDGFEAGQRDDPGAAQLAVYQDGQPVVDLWAGADPIGGRPVSGDSLSVVLSVTKGVVATCAHLLAQRGLLDLDAPVAAYWPEFARNGKETISVGDLLAHRSGLSAFPPEARVGLAELLDWDHCTGVLAAMAPLWRPGTAWHYHALTYGYLVGEVIRRIIGHSVGAMLATDLSAPLGLDLWIGLPAAEEPRVLAQFTDEPRPTARQIDEALARFGIDRGDPLVGGTLATMASVAEAAEAFNRPAAMAAEIPAANGVGNARSLARLFAALIGPVGGTRLLTAEALERATAPQTDHLPTPSPLDRMPAGSRSRHALGYELPAPHLPMLGTGSFGHAGAGGRLAFAQPRTGTAVAYTCTNLAWDPAAGPDPRWVPWTTALRDRLGLTST</sequence>
<protein>
    <submittedName>
        <fullName evidence="3">Carboxylesterase</fullName>
    </submittedName>
</protein>
<comment type="caution">
    <text evidence="3">The sequence shown here is derived from an EMBL/GenBank/DDBJ whole genome shotgun (WGS) entry which is preliminary data.</text>
</comment>
<evidence type="ECO:0000259" key="2">
    <source>
        <dbReference type="Pfam" id="PF00144"/>
    </source>
</evidence>
<name>A0A9W6RRU6_9ACTN</name>
<dbReference type="EMBL" id="BSTJ01000010">
    <property type="protein sequence ID" value="GLY78962.1"/>
    <property type="molecule type" value="Genomic_DNA"/>
</dbReference>
<dbReference type="InterPro" id="IPR052907">
    <property type="entry name" value="Beta-lactamase/esterase"/>
</dbReference>
<reference evidence="3" key="1">
    <citation type="submission" date="2023-03" db="EMBL/GenBank/DDBJ databases">
        <title>Actinoallomurus iriomotensis NBRC 103681.</title>
        <authorList>
            <person name="Ichikawa N."/>
            <person name="Sato H."/>
            <person name="Tonouchi N."/>
        </authorList>
    </citation>
    <scope>NUCLEOTIDE SEQUENCE</scope>
    <source>
        <strain evidence="3">NBRC 103681</strain>
    </source>
</reference>
<proteinExistence type="predicted"/>
<dbReference type="Gene3D" id="3.40.710.10">
    <property type="entry name" value="DD-peptidase/beta-lactamase superfamily"/>
    <property type="match status" value="1"/>
</dbReference>
<dbReference type="SUPFAM" id="SSF56601">
    <property type="entry name" value="beta-lactamase/transpeptidase-like"/>
    <property type="match status" value="1"/>
</dbReference>
<dbReference type="InterPro" id="IPR012338">
    <property type="entry name" value="Beta-lactam/transpept-like"/>
</dbReference>
<dbReference type="InterPro" id="IPR001466">
    <property type="entry name" value="Beta-lactam-related"/>
</dbReference>
<evidence type="ECO:0000313" key="4">
    <source>
        <dbReference type="Proteomes" id="UP001165135"/>
    </source>
</evidence>
<dbReference type="AlphaFoldDB" id="A0A9W6RRU6"/>
<dbReference type="PANTHER" id="PTHR43319">
    <property type="entry name" value="BETA-LACTAMASE-RELATED"/>
    <property type="match status" value="1"/>
</dbReference>
<dbReference type="Proteomes" id="UP001165135">
    <property type="component" value="Unassembled WGS sequence"/>
</dbReference>
<organism evidence="3 4">
    <name type="scientific">Actinoallomurus iriomotensis</name>
    <dbReference type="NCBI Taxonomy" id="478107"/>
    <lineage>
        <taxon>Bacteria</taxon>
        <taxon>Bacillati</taxon>
        <taxon>Actinomycetota</taxon>
        <taxon>Actinomycetes</taxon>
        <taxon>Streptosporangiales</taxon>
        <taxon>Thermomonosporaceae</taxon>
        <taxon>Actinoallomurus</taxon>
    </lineage>
</organism>
<evidence type="ECO:0000256" key="1">
    <source>
        <dbReference type="SAM" id="MobiDB-lite"/>
    </source>
</evidence>
<dbReference type="Pfam" id="PF00144">
    <property type="entry name" value="Beta-lactamase"/>
    <property type="match status" value="1"/>
</dbReference>
<dbReference type="PANTHER" id="PTHR43319:SF3">
    <property type="entry name" value="BETA-LACTAMASE-RELATED DOMAIN-CONTAINING PROTEIN"/>
    <property type="match status" value="1"/>
</dbReference>
<accession>A0A9W6RRU6</accession>
<feature type="region of interest" description="Disordered" evidence="1">
    <location>
        <begin position="1"/>
        <end position="22"/>
    </location>
</feature>
<dbReference type="RefSeq" id="WP_285629857.1">
    <property type="nucleotide sequence ID" value="NZ_BSTJ01000010.1"/>
</dbReference>